<dbReference type="PANTHER" id="PTHR15503">
    <property type="entry name" value="LDOC1 RELATED"/>
    <property type="match status" value="1"/>
</dbReference>
<dbReference type="Pfam" id="PF16297">
    <property type="entry name" value="DUF4939"/>
    <property type="match status" value="1"/>
</dbReference>
<feature type="domain" description="DUF4939" evidence="1">
    <location>
        <begin position="86"/>
        <end position="164"/>
    </location>
</feature>
<protein>
    <recommendedName>
        <fullName evidence="1">DUF4939 domain-containing protein</fullName>
    </recommendedName>
</protein>
<dbReference type="OrthoDB" id="9048090at2759"/>
<accession>A0A8C6XI56</accession>
<name>A0A8C6XI56_NAJNA</name>
<dbReference type="PANTHER" id="PTHR15503:SF22">
    <property type="entry name" value="TRANSPOSON TY3-I GAG POLYPROTEIN"/>
    <property type="match status" value="1"/>
</dbReference>
<sequence>MEWFWLFPPDINLARLCTSGNEKTTDMAAESQAVAMSSQEMVNTLLLHQQEVEAEMRKLQATILQLVQPLVVPIALVEQPVSSHSCLPEKFGGEADKMKNFIGQCELFMGIRAAEFPTDHAKVSFILSLLKESAAKWAQPIIEDNDAIMNNYQNFMERFRAYFGNLIETVTASQKIQLLKQGNRRVQMYIADFKLLAAEANWNESLHNPTVDGERRATSFPSPACNTICSFPLDTLRQRG</sequence>
<proteinExistence type="predicted"/>
<keyword evidence="3" id="KW-1185">Reference proteome</keyword>
<evidence type="ECO:0000313" key="2">
    <source>
        <dbReference type="Ensembl" id="ENSNNAP00000014070.1"/>
    </source>
</evidence>
<evidence type="ECO:0000259" key="1">
    <source>
        <dbReference type="Pfam" id="PF16297"/>
    </source>
</evidence>
<dbReference type="AlphaFoldDB" id="A0A8C6XI56"/>
<evidence type="ECO:0000313" key="3">
    <source>
        <dbReference type="Proteomes" id="UP000694559"/>
    </source>
</evidence>
<dbReference type="GeneTree" id="ENSGT00950000183173"/>
<dbReference type="Proteomes" id="UP000694559">
    <property type="component" value="Unplaced"/>
</dbReference>
<dbReference type="InterPro" id="IPR032549">
    <property type="entry name" value="DUF4939"/>
</dbReference>
<reference evidence="2" key="1">
    <citation type="submission" date="2025-08" db="UniProtKB">
        <authorList>
            <consortium name="Ensembl"/>
        </authorList>
    </citation>
    <scope>IDENTIFICATION</scope>
</reference>
<organism evidence="2 3">
    <name type="scientific">Naja naja</name>
    <name type="common">Indian cobra</name>
    <dbReference type="NCBI Taxonomy" id="35670"/>
    <lineage>
        <taxon>Eukaryota</taxon>
        <taxon>Metazoa</taxon>
        <taxon>Chordata</taxon>
        <taxon>Craniata</taxon>
        <taxon>Vertebrata</taxon>
        <taxon>Euteleostomi</taxon>
        <taxon>Lepidosauria</taxon>
        <taxon>Squamata</taxon>
        <taxon>Bifurcata</taxon>
        <taxon>Unidentata</taxon>
        <taxon>Episquamata</taxon>
        <taxon>Toxicofera</taxon>
        <taxon>Serpentes</taxon>
        <taxon>Colubroidea</taxon>
        <taxon>Elapidae</taxon>
        <taxon>Elapinae</taxon>
        <taxon>Naja</taxon>
    </lineage>
</organism>
<reference evidence="2" key="2">
    <citation type="submission" date="2025-09" db="UniProtKB">
        <authorList>
            <consortium name="Ensembl"/>
        </authorList>
    </citation>
    <scope>IDENTIFICATION</scope>
</reference>
<dbReference type="Ensembl" id="ENSNNAT00000014748.1">
    <property type="protein sequence ID" value="ENSNNAP00000014070.1"/>
    <property type="gene ID" value="ENSNNAG00000009486.1"/>
</dbReference>
<dbReference type="InterPro" id="IPR032567">
    <property type="entry name" value="RTL1-rel"/>
</dbReference>